<gene>
    <name evidence="2" type="ORF">COLO4_02820</name>
</gene>
<reference evidence="3" key="1">
    <citation type="submission" date="2013-09" db="EMBL/GenBank/DDBJ databases">
        <title>Corchorus olitorius genome sequencing.</title>
        <authorList>
            <person name="Alam M."/>
            <person name="Haque M.S."/>
            <person name="Islam M.S."/>
            <person name="Emdad E.M."/>
            <person name="Islam M.M."/>
            <person name="Ahmed B."/>
            <person name="Halim A."/>
            <person name="Hossen Q.M.M."/>
            <person name="Hossain M.Z."/>
            <person name="Ahmed R."/>
            <person name="Khan M.M."/>
            <person name="Islam R."/>
            <person name="Rashid M.M."/>
            <person name="Khan S.A."/>
            <person name="Rahman M.S."/>
            <person name="Alam M."/>
            <person name="Yahiya A.S."/>
            <person name="Khan M.S."/>
            <person name="Azam M.S."/>
            <person name="Haque T."/>
            <person name="Lashkar M.Z.H."/>
            <person name="Akhand A.I."/>
            <person name="Morshed G."/>
            <person name="Roy S."/>
            <person name="Uddin K.S."/>
            <person name="Rabeya T."/>
            <person name="Hossain A.S."/>
            <person name="Chowdhury A."/>
            <person name="Snigdha A.R."/>
            <person name="Mortoza M.S."/>
            <person name="Matin S.A."/>
            <person name="Hoque S.M.E."/>
            <person name="Islam M.K."/>
            <person name="Roy D.K."/>
            <person name="Haider R."/>
            <person name="Moosa M.M."/>
            <person name="Elias S.M."/>
            <person name="Hasan A.M."/>
            <person name="Jahan S."/>
            <person name="Shafiuddin M."/>
            <person name="Mahmood N."/>
            <person name="Shommy N.S."/>
        </authorList>
    </citation>
    <scope>NUCLEOTIDE SEQUENCE [LARGE SCALE GENOMIC DNA]</scope>
    <source>
        <strain evidence="3">cv. O-4</strain>
    </source>
</reference>
<evidence type="ECO:0000313" key="2">
    <source>
        <dbReference type="EMBL" id="OMP12733.1"/>
    </source>
</evidence>
<dbReference type="Proteomes" id="UP000187203">
    <property type="component" value="Unassembled WGS sequence"/>
</dbReference>
<feature type="region of interest" description="Disordered" evidence="1">
    <location>
        <begin position="1"/>
        <end position="52"/>
    </location>
</feature>
<sequence>MDHHGHHAGAPMKPKVSGLSPPVAPIPIPTFSSPKSVLKHPKSLDHRKSETEIPISRRRSRRYNFYLGKTWCPSCVKVSWQVPLSPLSLVCL</sequence>
<keyword evidence="3" id="KW-1185">Reference proteome</keyword>
<organism evidence="2 3">
    <name type="scientific">Corchorus olitorius</name>
    <dbReference type="NCBI Taxonomy" id="93759"/>
    <lineage>
        <taxon>Eukaryota</taxon>
        <taxon>Viridiplantae</taxon>
        <taxon>Streptophyta</taxon>
        <taxon>Embryophyta</taxon>
        <taxon>Tracheophyta</taxon>
        <taxon>Spermatophyta</taxon>
        <taxon>Magnoliopsida</taxon>
        <taxon>eudicotyledons</taxon>
        <taxon>Gunneridae</taxon>
        <taxon>Pentapetalae</taxon>
        <taxon>rosids</taxon>
        <taxon>malvids</taxon>
        <taxon>Malvales</taxon>
        <taxon>Malvaceae</taxon>
        <taxon>Grewioideae</taxon>
        <taxon>Apeibeae</taxon>
        <taxon>Corchorus</taxon>
    </lineage>
</organism>
<evidence type="ECO:0000256" key="1">
    <source>
        <dbReference type="SAM" id="MobiDB-lite"/>
    </source>
</evidence>
<evidence type="ECO:0000313" key="3">
    <source>
        <dbReference type="Proteomes" id="UP000187203"/>
    </source>
</evidence>
<name>A0A1R3L054_9ROSI</name>
<comment type="caution">
    <text evidence="2">The sequence shown here is derived from an EMBL/GenBank/DDBJ whole genome shotgun (WGS) entry which is preliminary data.</text>
</comment>
<accession>A0A1R3L054</accession>
<dbReference type="AlphaFoldDB" id="A0A1R3L054"/>
<protein>
    <submittedName>
        <fullName evidence="2">Coronatine-insensitive 1-like protein</fullName>
    </submittedName>
</protein>
<feature type="compositionally biased region" description="Basic and acidic residues" evidence="1">
    <location>
        <begin position="42"/>
        <end position="51"/>
    </location>
</feature>
<proteinExistence type="predicted"/>
<dbReference type="EMBL" id="AWUE01007175">
    <property type="protein sequence ID" value="OMP12733.1"/>
    <property type="molecule type" value="Genomic_DNA"/>
</dbReference>